<feature type="binding site" evidence="3">
    <location>
        <position position="132"/>
    </location>
    <ligand>
        <name>a divalent metal cation</name>
        <dbReference type="ChEBI" id="CHEBI:60240"/>
    </ligand>
</feature>
<dbReference type="PANTHER" id="PTHR37302">
    <property type="entry name" value="SLR1116 PROTEIN"/>
    <property type="match status" value="1"/>
</dbReference>
<dbReference type="InterPro" id="IPR034660">
    <property type="entry name" value="DinB/YfiT-like"/>
</dbReference>
<dbReference type="GO" id="GO:0046872">
    <property type="term" value="F:metal ion binding"/>
    <property type="evidence" value="ECO:0007669"/>
    <property type="project" value="UniProtKB-KW"/>
</dbReference>
<sequence length="165" mass="18638">MHDHFRRFAAYNAWANARLYDAATALKDTERKKDVKAYFRSLHGTLNHLLVADRIWLYRLTGEGEAPTRLDAVLYENFGELRTAREAEDQRLIAYVAGLDPANFATVISYGNTRGEAKELPLGVILAHLFNHQTHHRGQASHILRQLGVTEPPSLDLLYFALPAA</sequence>
<proteinExistence type="inferred from homology"/>
<comment type="similarity">
    <text evidence="1">Belongs to the DinB family.</text>
</comment>
<keyword evidence="5" id="KW-1185">Reference proteome</keyword>
<dbReference type="InterPro" id="IPR007837">
    <property type="entry name" value="DinB"/>
</dbReference>
<feature type="binding site" evidence="3">
    <location>
        <position position="136"/>
    </location>
    <ligand>
        <name>a divalent metal cation</name>
        <dbReference type="ChEBI" id="CHEBI:60240"/>
    </ligand>
</feature>
<evidence type="ECO:0000313" key="4">
    <source>
        <dbReference type="EMBL" id="AZU05288.1"/>
    </source>
</evidence>
<name>A0A3T0EDC0_9PROT</name>
<feature type="binding site" evidence="3">
    <location>
        <position position="48"/>
    </location>
    <ligand>
        <name>a divalent metal cation</name>
        <dbReference type="ChEBI" id="CHEBI:60240"/>
    </ligand>
</feature>
<reference evidence="4 5" key="1">
    <citation type="submission" date="2016-12" db="EMBL/GenBank/DDBJ databases">
        <title>The genome of dimorphic prosthecate Glycocaulis alkaliphilus 6b-8t, isolated from crude oil dictates its adaptability in petroleum environments.</title>
        <authorList>
            <person name="Wu X.-L."/>
            <person name="Geng S."/>
        </authorList>
    </citation>
    <scope>NUCLEOTIDE SEQUENCE [LARGE SCALE GENOMIC DNA]</scope>
    <source>
        <strain evidence="4 5">6B-8</strain>
    </source>
</reference>
<dbReference type="SUPFAM" id="SSF109854">
    <property type="entry name" value="DinB/YfiT-like putative metalloenzymes"/>
    <property type="match status" value="1"/>
</dbReference>
<dbReference type="OrthoDB" id="9807509at2"/>
<dbReference type="Gene3D" id="1.20.120.450">
    <property type="entry name" value="dinb family like domain"/>
    <property type="match status" value="1"/>
</dbReference>
<dbReference type="RefSeq" id="WP_127568940.1">
    <property type="nucleotide sequence ID" value="NZ_BMFB01000004.1"/>
</dbReference>
<dbReference type="PANTHER" id="PTHR37302:SF1">
    <property type="entry name" value="PROTEIN DINB"/>
    <property type="match status" value="1"/>
</dbReference>
<evidence type="ECO:0000313" key="5">
    <source>
        <dbReference type="Proteomes" id="UP000286954"/>
    </source>
</evidence>
<organism evidence="4 5">
    <name type="scientific">Glycocaulis alkaliphilus</name>
    <dbReference type="NCBI Taxonomy" id="1434191"/>
    <lineage>
        <taxon>Bacteria</taxon>
        <taxon>Pseudomonadati</taxon>
        <taxon>Pseudomonadota</taxon>
        <taxon>Alphaproteobacteria</taxon>
        <taxon>Maricaulales</taxon>
        <taxon>Maricaulaceae</taxon>
        <taxon>Glycocaulis</taxon>
    </lineage>
</organism>
<accession>A0A3T0EDC0</accession>
<dbReference type="Proteomes" id="UP000286954">
    <property type="component" value="Chromosome"/>
</dbReference>
<dbReference type="EMBL" id="CP018911">
    <property type="protein sequence ID" value="AZU05288.1"/>
    <property type="molecule type" value="Genomic_DNA"/>
</dbReference>
<gene>
    <name evidence="4" type="ORF">X907_2779</name>
</gene>
<keyword evidence="2 3" id="KW-0479">Metal-binding</keyword>
<dbReference type="Pfam" id="PF05163">
    <property type="entry name" value="DinB"/>
    <property type="match status" value="1"/>
</dbReference>
<dbReference type="AlphaFoldDB" id="A0A3T0EDC0"/>
<protein>
    <submittedName>
        <fullName evidence="4">DinB family protein</fullName>
    </submittedName>
</protein>
<dbReference type="KEGG" id="gak:X907_2779"/>
<evidence type="ECO:0000256" key="1">
    <source>
        <dbReference type="ARBA" id="ARBA00008635"/>
    </source>
</evidence>
<evidence type="ECO:0000256" key="2">
    <source>
        <dbReference type="ARBA" id="ARBA00022723"/>
    </source>
</evidence>
<evidence type="ECO:0000256" key="3">
    <source>
        <dbReference type="PIRSR" id="PIRSR607837-1"/>
    </source>
</evidence>